<evidence type="ECO:0000256" key="3">
    <source>
        <dbReference type="ARBA" id="ARBA00023015"/>
    </source>
</evidence>
<dbReference type="InterPro" id="IPR004096">
    <property type="entry name" value="V4R"/>
</dbReference>
<dbReference type="InterPro" id="IPR009057">
    <property type="entry name" value="Homeodomain-like_sf"/>
</dbReference>
<dbReference type="InterPro" id="IPR027417">
    <property type="entry name" value="P-loop_NTPase"/>
</dbReference>
<dbReference type="PROSITE" id="PS00676">
    <property type="entry name" value="SIGMA54_INTERACT_2"/>
    <property type="match status" value="1"/>
</dbReference>
<dbReference type="InterPro" id="IPR025944">
    <property type="entry name" value="Sigma_54_int_dom_CS"/>
</dbReference>
<dbReference type="SUPFAM" id="SSF52540">
    <property type="entry name" value="P-loop containing nucleoside triphosphate hydrolases"/>
    <property type="match status" value="1"/>
</dbReference>
<dbReference type="Pfam" id="PF02830">
    <property type="entry name" value="V4R"/>
    <property type="match status" value="1"/>
</dbReference>
<evidence type="ECO:0000313" key="9">
    <source>
        <dbReference type="Proteomes" id="UP000509761"/>
    </source>
</evidence>
<dbReference type="PROSITE" id="PS00675">
    <property type="entry name" value="SIGMA54_INTERACT_1"/>
    <property type="match status" value="1"/>
</dbReference>
<feature type="region of interest" description="Disordered" evidence="6">
    <location>
        <begin position="1"/>
        <end position="24"/>
    </location>
</feature>
<reference evidence="8 9" key="1">
    <citation type="submission" date="2019-12" db="EMBL/GenBank/DDBJ databases">
        <title>Genome sequencing and assembly of endphytes of Porphyra tenera.</title>
        <authorList>
            <person name="Park J.M."/>
            <person name="Shin R."/>
            <person name="Jo S.H."/>
        </authorList>
    </citation>
    <scope>NUCLEOTIDE SEQUENCE [LARGE SCALE GENOMIC DNA]</scope>
    <source>
        <strain evidence="8 9">GPM3</strain>
    </source>
</reference>
<accession>A0AAP9NLU7</accession>
<dbReference type="Gene3D" id="3.30.1380.20">
    <property type="entry name" value="Trafficking protein particle complex subunit 3"/>
    <property type="match status" value="1"/>
</dbReference>
<dbReference type="SMART" id="SM00989">
    <property type="entry name" value="V4R"/>
    <property type="match status" value="1"/>
</dbReference>
<keyword evidence="2" id="KW-0067">ATP-binding</keyword>
<dbReference type="CDD" id="cd00009">
    <property type="entry name" value="AAA"/>
    <property type="match status" value="1"/>
</dbReference>
<protein>
    <submittedName>
        <fullName evidence="8">Phenol regulator MopR</fullName>
    </submittedName>
</protein>
<dbReference type="Pfam" id="PF00158">
    <property type="entry name" value="Sigma54_activat"/>
    <property type="match status" value="1"/>
</dbReference>
<feature type="compositionally biased region" description="Low complexity" evidence="6">
    <location>
        <begin position="1"/>
        <end position="12"/>
    </location>
</feature>
<evidence type="ECO:0000256" key="1">
    <source>
        <dbReference type="ARBA" id="ARBA00022741"/>
    </source>
</evidence>
<dbReference type="GO" id="GO:0043565">
    <property type="term" value="F:sequence-specific DNA binding"/>
    <property type="evidence" value="ECO:0007669"/>
    <property type="project" value="InterPro"/>
</dbReference>
<sequence>MTKKMMLSKMTTQPNQASSCKIGLDDGDPPTLRDLTERLRLTPNDGKIWFDDRRMVLLGANAFGVLRREIIESLGFSRACSLLMRVGFSAGSADAAFVRKHWPLNDEAGALTAGERLHAVMGMVKVETVRRDHDIPNGIFNAEFLWHGSIEAAEHINAYGLSREPVCWMQLGYASGYASAFYGKRVIYRELECAGCGGSFCRIVGEMTNQEIGSTHDLSWLTPGEYLAPRARKSSRQTPGVTTASSPASIREKIDTQKIVGISAAVSIALQKIERVAPTPATVLFNGESGVGKDLFANELHRKSNLANGPFIALNCAAIPDTLVEAELFGVEKGAFTGAEKSRPGRFEQANGGTLFLDEIPSLSYEAQGKLLRTLQNGEIERVGGAHPIQVNVRVVAASNKDLFKEVQNGLFREDLYYRLNVFPIRLPPLRERQDDIPLLIEHFLYRYSNVYKKNIPGLTRKASEALLDYSYPGNIRELQNLIERGVINALDSEPLNVFHMFDDVGFATKLNPPGQSGLNIDPTGELEAGTSGPDLLGRGKLDDTQKSAKCHRRSEAEILSNALYKTDGNVSKAARELGVTRAKLAYRIQKAGLDPSLFRHL</sequence>
<feature type="region of interest" description="Disordered" evidence="6">
    <location>
        <begin position="528"/>
        <end position="548"/>
    </location>
</feature>
<evidence type="ECO:0000256" key="5">
    <source>
        <dbReference type="ARBA" id="ARBA00023163"/>
    </source>
</evidence>
<dbReference type="Proteomes" id="UP000509761">
    <property type="component" value="Chromosome"/>
</dbReference>
<dbReference type="Gene3D" id="1.10.8.60">
    <property type="match status" value="1"/>
</dbReference>
<dbReference type="PROSITE" id="PS50045">
    <property type="entry name" value="SIGMA54_INTERACT_4"/>
    <property type="match status" value="1"/>
</dbReference>
<keyword evidence="1" id="KW-0547">Nucleotide-binding</keyword>
<dbReference type="InterPro" id="IPR002078">
    <property type="entry name" value="Sigma_54_int"/>
</dbReference>
<dbReference type="FunFam" id="3.40.50.300:FF:000006">
    <property type="entry name" value="DNA-binding transcriptional regulator NtrC"/>
    <property type="match status" value="1"/>
</dbReference>
<dbReference type="InterPro" id="IPR002197">
    <property type="entry name" value="HTH_Fis"/>
</dbReference>
<evidence type="ECO:0000256" key="2">
    <source>
        <dbReference type="ARBA" id="ARBA00022840"/>
    </source>
</evidence>
<proteinExistence type="predicted"/>
<keyword evidence="9" id="KW-1185">Reference proteome</keyword>
<dbReference type="Gene3D" id="1.10.10.60">
    <property type="entry name" value="Homeodomain-like"/>
    <property type="match status" value="1"/>
</dbReference>
<dbReference type="Pfam" id="PF25601">
    <property type="entry name" value="AAA_lid_14"/>
    <property type="match status" value="1"/>
</dbReference>
<evidence type="ECO:0000256" key="4">
    <source>
        <dbReference type="ARBA" id="ARBA00023125"/>
    </source>
</evidence>
<dbReference type="AlphaFoldDB" id="A0AAP9NLU7"/>
<gene>
    <name evidence="8" type="ORF">FX987_02037</name>
</gene>
<dbReference type="PROSITE" id="PS00688">
    <property type="entry name" value="SIGMA54_INTERACT_3"/>
    <property type="match status" value="1"/>
</dbReference>
<evidence type="ECO:0000313" key="8">
    <source>
        <dbReference type="EMBL" id="QKS24263.1"/>
    </source>
</evidence>
<feature type="domain" description="Sigma-54 factor interaction" evidence="7">
    <location>
        <begin position="259"/>
        <end position="488"/>
    </location>
</feature>
<keyword evidence="3" id="KW-0805">Transcription regulation</keyword>
<name>A0AAP9NLU7_9GAMM</name>
<dbReference type="RefSeq" id="WP_022522782.1">
    <property type="nucleotide sequence ID" value="NZ_CP054580.1"/>
</dbReference>
<dbReference type="GO" id="GO:0005524">
    <property type="term" value="F:ATP binding"/>
    <property type="evidence" value="ECO:0007669"/>
    <property type="project" value="UniProtKB-KW"/>
</dbReference>
<dbReference type="PANTHER" id="PTHR32071">
    <property type="entry name" value="TRANSCRIPTIONAL REGULATORY PROTEIN"/>
    <property type="match status" value="1"/>
</dbReference>
<dbReference type="InterPro" id="IPR024096">
    <property type="entry name" value="NO_sig/Golgi_transp_ligand-bd"/>
</dbReference>
<dbReference type="SUPFAM" id="SSF46689">
    <property type="entry name" value="Homeodomain-like"/>
    <property type="match status" value="1"/>
</dbReference>
<dbReference type="SUPFAM" id="SSF111126">
    <property type="entry name" value="Ligand-binding domain in the NO signalling and Golgi transport"/>
    <property type="match status" value="1"/>
</dbReference>
<dbReference type="SMART" id="SM00382">
    <property type="entry name" value="AAA"/>
    <property type="match status" value="1"/>
</dbReference>
<dbReference type="InterPro" id="IPR010523">
    <property type="entry name" value="XylR_N"/>
</dbReference>
<dbReference type="Pfam" id="PF06505">
    <property type="entry name" value="XylR_N"/>
    <property type="match status" value="1"/>
</dbReference>
<dbReference type="Pfam" id="PF02954">
    <property type="entry name" value="HTH_8"/>
    <property type="match status" value="1"/>
</dbReference>
<dbReference type="EMBL" id="CP054580">
    <property type="protein sequence ID" value="QKS24263.1"/>
    <property type="molecule type" value="Genomic_DNA"/>
</dbReference>
<dbReference type="InterPro" id="IPR058031">
    <property type="entry name" value="AAA_lid_NorR"/>
</dbReference>
<dbReference type="PRINTS" id="PR01590">
    <property type="entry name" value="HTHFIS"/>
</dbReference>
<keyword evidence="4" id="KW-0238">DNA-binding</keyword>
<dbReference type="Gene3D" id="3.40.50.300">
    <property type="entry name" value="P-loop containing nucleotide triphosphate hydrolases"/>
    <property type="match status" value="1"/>
</dbReference>
<feature type="compositionally biased region" description="Basic and acidic residues" evidence="6">
    <location>
        <begin position="538"/>
        <end position="547"/>
    </location>
</feature>
<evidence type="ECO:0000259" key="7">
    <source>
        <dbReference type="PROSITE" id="PS50045"/>
    </source>
</evidence>
<dbReference type="InterPro" id="IPR025662">
    <property type="entry name" value="Sigma_54_int_dom_ATP-bd_1"/>
</dbReference>
<dbReference type="GO" id="GO:0006355">
    <property type="term" value="P:regulation of DNA-templated transcription"/>
    <property type="evidence" value="ECO:0007669"/>
    <property type="project" value="InterPro"/>
</dbReference>
<dbReference type="InterPro" id="IPR025943">
    <property type="entry name" value="Sigma_54_int_dom_ATP-bd_2"/>
</dbReference>
<keyword evidence="5" id="KW-0804">Transcription</keyword>
<dbReference type="InterPro" id="IPR003593">
    <property type="entry name" value="AAA+_ATPase"/>
</dbReference>
<organism evidence="8 9">
    <name type="scientific">Vreelandella titanicae</name>
    <dbReference type="NCBI Taxonomy" id="664683"/>
    <lineage>
        <taxon>Bacteria</taxon>
        <taxon>Pseudomonadati</taxon>
        <taxon>Pseudomonadota</taxon>
        <taxon>Gammaproteobacteria</taxon>
        <taxon>Oceanospirillales</taxon>
        <taxon>Halomonadaceae</taxon>
        <taxon>Vreelandella</taxon>
    </lineage>
</organism>
<evidence type="ECO:0000256" key="6">
    <source>
        <dbReference type="SAM" id="MobiDB-lite"/>
    </source>
</evidence>